<accession>A0A835W452</accession>
<sequence length="245" mass="24964">MPSYALLAQLRAASPPDNGDTLLLAPSSAQLNALHQALAPDAFAAQPPSSAAASADRQSYEAAKAAQRSLVDNLNRWGCRAALGAHELLSLASSLMLAQGELAKAPPPGGGGGASKGCRQLSPTVVIVVVDQLRGSVGAAAAAASDNSRSGGAALVWADSRLPANATTGEPPGPRNKRWTTVVTLAQAVRAAGPAVARHDGQRVVEALRGLVAQAGLQQRMRVVAAPGAAEQIELRLWFKVLGAE</sequence>
<protein>
    <submittedName>
        <fullName evidence="1">Uncharacterized protein</fullName>
    </submittedName>
</protein>
<reference evidence="1" key="1">
    <citation type="journal article" date="2020" name="bioRxiv">
        <title>Comparative genomics of Chlamydomonas.</title>
        <authorList>
            <person name="Craig R.J."/>
            <person name="Hasan A.R."/>
            <person name="Ness R.W."/>
            <person name="Keightley P.D."/>
        </authorList>
    </citation>
    <scope>NUCLEOTIDE SEQUENCE</scope>
    <source>
        <strain evidence="1">SAG 7.73</strain>
    </source>
</reference>
<dbReference type="AlphaFoldDB" id="A0A835W452"/>
<proteinExistence type="predicted"/>
<name>A0A835W452_CHLIN</name>
<evidence type="ECO:0000313" key="2">
    <source>
        <dbReference type="Proteomes" id="UP000650467"/>
    </source>
</evidence>
<keyword evidence="2" id="KW-1185">Reference proteome</keyword>
<dbReference type="EMBL" id="JAEHOC010000009">
    <property type="protein sequence ID" value="KAG2438670.1"/>
    <property type="molecule type" value="Genomic_DNA"/>
</dbReference>
<comment type="caution">
    <text evidence="1">The sequence shown here is derived from an EMBL/GenBank/DDBJ whole genome shotgun (WGS) entry which is preliminary data.</text>
</comment>
<organism evidence="1 2">
    <name type="scientific">Chlamydomonas incerta</name>
    <dbReference type="NCBI Taxonomy" id="51695"/>
    <lineage>
        <taxon>Eukaryota</taxon>
        <taxon>Viridiplantae</taxon>
        <taxon>Chlorophyta</taxon>
        <taxon>core chlorophytes</taxon>
        <taxon>Chlorophyceae</taxon>
        <taxon>CS clade</taxon>
        <taxon>Chlamydomonadales</taxon>
        <taxon>Chlamydomonadaceae</taxon>
        <taxon>Chlamydomonas</taxon>
    </lineage>
</organism>
<gene>
    <name evidence="1" type="ORF">HXX76_005217</name>
</gene>
<dbReference type="OrthoDB" id="552721at2759"/>
<evidence type="ECO:0000313" key="1">
    <source>
        <dbReference type="EMBL" id="KAG2438670.1"/>
    </source>
</evidence>
<dbReference type="Proteomes" id="UP000650467">
    <property type="component" value="Unassembled WGS sequence"/>
</dbReference>